<sequence>MANNDTAIGTQPAEIDWGADANGMVQDEVDIEQLATFHASQLQQPRSNDHYDISTEVTEIARRDHSNGLMQNDVDIEQLATLHTSQLQQPRPAVVAEHRPDSRYIQGRIWLGKCEICQNHENEGFLCASENGTAVCGHPFCRECANTIIATTKTCPKCGRIVDSFQPVHRP</sequence>
<dbReference type="SUPFAM" id="SSF57850">
    <property type="entry name" value="RING/U-box"/>
    <property type="match status" value="1"/>
</dbReference>
<dbReference type="PROSITE" id="PS50089">
    <property type="entry name" value="ZF_RING_2"/>
    <property type="match status" value="1"/>
</dbReference>
<accession>A0A818P1K2</accession>
<keyword evidence="3" id="KW-0862">Zinc</keyword>
<evidence type="ECO:0000313" key="7">
    <source>
        <dbReference type="EMBL" id="CAF1334956.1"/>
    </source>
</evidence>
<gene>
    <name evidence="7" type="ORF">IZO911_LOCUS35900</name>
    <name evidence="9" type="ORF">KXQ929_LOCUS5804</name>
    <name evidence="8" type="ORF">OKA104_LOCUS3213</name>
    <name evidence="6" type="ORF">VCS650_LOCUS25367</name>
</gene>
<evidence type="ECO:0000256" key="4">
    <source>
        <dbReference type="PROSITE-ProRule" id="PRU00175"/>
    </source>
</evidence>
<dbReference type="Proteomes" id="UP000663891">
    <property type="component" value="Unassembled WGS sequence"/>
</dbReference>
<feature type="domain" description="RING-type" evidence="5">
    <location>
        <begin position="114"/>
        <end position="158"/>
    </location>
</feature>
<dbReference type="InterPro" id="IPR013083">
    <property type="entry name" value="Znf_RING/FYVE/PHD"/>
</dbReference>
<evidence type="ECO:0000256" key="1">
    <source>
        <dbReference type="ARBA" id="ARBA00022723"/>
    </source>
</evidence>
<dbReference type="EMBL" id="CAJNON010000325">
    <property type="protein sequence ID" value="CAF1196525.1"/>
    <property type="molecule type" value="Genomic_DNA"/>
</dbReference>
<evidence type="ECO:0000313" key="8">
    <source>
        <dbReference type="EMBL" id="CAF3533255.1"/>
    </source>
</evidence>
<dbReference type="InterPro" id="IPR001841">
    <property type="entry name" value="Znf_RING"/>
</dbReference>
<dbReference type="EMBL" id="CAJNOE010000794">
    <property type="protein sequence ID" value="CAF1334956.1"/>
    <property type="molecule type" value="Genomic_DNA"/>
</dbReference>
<dbReference type="AlphaFoldDB" id="A0A818P1K2"/>
<dbReference type="Gene3D" id="3.30.40.10">
    <property type="entry name" value="Zinc/RING finger domain, C3HC4 (zinc finger)"/>
    <property type="match status" value="1"/>
</dbReference>
<evidence type="ECO:0000256" key="3">
    <source>
        <dbReference type="ARBA" id="ARBA00022833"/>
    </source>
</evidence>
<dbReference type="Pfam" id="PF00097">
    <property type="entry name" value="zf-C3HC4"/>
    <property type="match status" value="1"/>
</dbReference>
<evidence type="ECO:0000313" key="9">
    <source>
        <dbReference type="EMBL" id="CAF3614201.1"/>
    </source>
</evidence>
<keyword evidence="1" id="KW-0479">Metal-binding</keyword>
<proteinExistence type="predicted"/>
<dbReference type="GO" id="GO:0008270">
    <property type="term" value="F:zinc ion binding"/>
    <property type="evidence" value="ECO:0007669"/>
    <property type="project" value="UniProtKB-KW"/>
</dbReference>
<protein>
    <recommendedName>
        <fullName evidence="5">RING-type domain-containing protein</fullName>
    </recommendedName>
</protein>
<name>A0A818P1K2_9BILA</name>
<organism evidence="9 10">
    <name type="scientific">Adineta steineri</name>
    <dbReference type="NCBI Taxonomy" id="433720"/>
    <lineage>
        <taxon>Eukaryota</taxon>
        <taxon>Metazoa</taxon>
        <taxon>Spiralia</taxon>
        <taxon>Gnathifera</taxon>
        <taxon>Rotifera</taxon>
        <taxon>Eurotatoria</taxon>
        <taxon>Bdelloidea</taxon>
        <taxon>Adinetida</taxon>
        <taxon>Adinetidae</taxon>
        <taxon>Adineta</taxon>
    </lineage>
</organism>
<evidence type="ECO:0000256" key="2">
    <source>
        <dbReference type="ARBA" id="ARBA00022771"/>
    </source>
</evidence>
<evidence type="ECO:0000313" key="10">
    <source>
        <dbReference type="Proteomes" id="UP000663868"/>
    </source>
</evidence>
<reference evidence="9" key="1">
    <citation type="submission" date="2021-02" db="EMBL/GenBank/DDBJ databases">
        <authorList>
            <person name="Nowell W R."/>
        </authorList>
    </citation>
    <scope>NUCLEOTIDE SEQUENCE</scope>
</reference>
<dbReference type="InterPro" id="IPR018957">
    <property type="entry name" value="Znf_C3HC4_RING-type"/>
</dbReference>
<evidence type="ECO:0000259" key="5">
    <source>
        <dbReference type="PROSITE" id="PS50089"/>
    </source>
</evidence>
<comment type="caution">
    <text evidence="9">The sequence shown here is derived from an EMBL/GenBank/DDBJ whole genome shotgun (WGS) entry which is preliminary data.</text>
</comment>
<dbReference type="EMBL" id="CAJOBB010000217">
    <property type="protein sequence ID" value="CAF3614201.1"/>
    <property type="molecule type" value="Genomic_DNA"/>
</dbReference>
<dbReference type="PROSITE" id="PS00518">
    <property type="entry name" value="ZF_RING_1"/>
    <property type="match status" value="1"/>
</dbReference>
<dbReference type="Proteomes" id="UP000663881">
    <property type="component" value="Unassembled WGS sequence"/>
</dbReference>
<keyword evidence="2 4" id="KW-0863">Zinc-finger</keyword>
<dbReference type="Proteomes" id="UP000663860">
    <property type="component" value="Unassembled WGS sequence"/>
</dbReference>
<dbReference type="EMBL" id="CAJOAY010000095">
    <property type="protein sequence ID" value="CAF3533255.1"/>
    <property type="molecule type" value="Genomic_DNA"/>
</dbReference>
<dbReference type="Proteomes" id="UP000663868">
    <property type="component" value="Unassembled WGS sequence"/>
</dbReference>
<dbReference type="InterPro" id="IPR017907">
    <property type="entry name" value="Znf_RING_CS"/>
</dbReference>
<evidence type="ECO:0000313" key="6">
    <source>
        <dbReference type="EMBL" id="CAF1196525.1"/>
    </source>
</evidence>